<dbReference type="PANTHER" id="PTHR10589">
    <property type="entry name" value="UBIQUITIN CARBOXYL-TERMINAL HYDROLASE"/>
    <property type="match status" value="1"/>
</dbReference>
<evidence type="ECO:0000313" key="10">
    <source>
        <dbReference type="EMBL" id="KAL1595615.1"/>
    </source>
</evidence>
<keyword evidence="4 6" id="KW-0378">Hydrolase</keyword>
<feature type="compositionally biased region" description="Polar residues" evidence="8">
    <location>
        <begin position="37"/>
        <end position="47"/>
    </location>
</feature>
<organism evidence="10 11">
    <name type="scientific">Nothophoma quercina</name>
    <dbReference type="NCBI Taxonomy" id="749835"/>
    <lineage>
        <taxon>Eukaryota</taxon>
        <taxon>Fungi</taxon>
        <taxon>Dikarya</taxon>
        <taxon>Ascomycota</taxon>
        <taxon>Pezizomycotina</taxon>
        <taxon>Dothideomycetes</taxon>
        <taxon>Pleosporomycetidae</taxon>
        <taxon>Pleosporales</taxon>
        <taxon>Pleosporineae</taxon>
        <taxon>Didymellaceae</taxon>
        <taxon>Nothophoma</taxon>
    </lineage>
</organism>
<evidence type="ECO:0000256" key="6">
    <source>
        <dbReference type="PROSITE-ProRule" id="PRU01393"/>
    </source>
</evidence>
<dbReference type="EMBL" id="JAKIXB020000031">
    <property type="protein sequence ID" value="KAL1595615.1"/>
    <property type="molecule type" value="Genomic_DNA"/>
</dbReference>
<dbReference type="EC" id="3.4.19.12" evidence="7"/>
<keyword evidence="11" id="KW-1185">Reference proteome</keyword>
<evidence type="ECO:0000256" key="2">
    <source>
        <dbReference type="ARBA" id="ARBA00022670"/>
    </source>
</evidence>
<feature type="site" description="Important for enzyme activity" evidence="6">
    <location>
        <position position="323"/>
    </location>
</feature>
<feature type="active site" description="Nucleophile" evidence="6">
    <location>
        <position position="203"/>
    </location>
</feature>
<dbReference type="InterPro" id="IPR038765">
    <property type="entry name" value="Papain-like_cys_pep_sf"/>
</dbReference>
<dbReference type="PRINTS" id="PR00707">
    <property type="entry name" value="UBCTHYDRLASE"/>
</dbReference>
<comment type="catalytic activity">
    <reaction evidence="1 6 7">
        <text>Thiol-dependent hydrolysis of ester, thioester, amide, peptide and isopeptide bonds formed by the C-terminal Gly of ubiquitin (a 76-residue protein attached to proteins as an intracellular targeting signal).</text>
        <dbReference type="EC" id="3.4.19.12"/>
    </reaction>
</comment>
<evidence type="ECO:0000259" key="9">
    <source>
        <dbReference type="PROSITE" id="PS52048"/>
    </source>
</evidence>
<accession>A0ABR3QTW6</accession>
<feature type="domain" description="UCH catalytic" evidence="9">
    <location>
        <begin position="123"/>
        <end position="369"/>
    </location>
</feature>
<keyword evidence="2 6" id="KW-0645">Protease</keyword>
<dbReference type="SUPFAM" id="SSF54001">
    <property type="entry name" value="Cysteine proteinases"/>
    <property type="match status" value="1"/>
</dbReference>
<evidence type="ECO:0000256" key="7">
    <source>
        <dbReference type="RuleBase" id="RU361215"/>
    </source>
</evidence>
<evidence type="ECO:0000256" key="5">
    <source>
        <dbReference type="ARBA" id="ARBA00022807"/>
    </source>
</evidence>
<dbReference type="PANTHER" id="PTHR10589:SF29">
    <property type="entry name" value="UBIQUITIN CARBOXYL-TERMINAL HYDROLASE"/>
    <property type="match status" value="1"/>
</dbReference>
<feature type="active site" description="Proton donor" evidence="6">
    <location>
        <position position="308"/>
    </location>
</feature>
<dbReference type="Pfam" id="PF01088">
    <property type="entry name" value="Peptidase_C12"/>
    <property type="match status" value="1"/>
</dbReference>
<dbReference type="InterPro" id="IPR001578">
    <property type="entry name" value="Peptidase_C12_UCH"/>
</dbReference>
<comment type="similarity">
    <text evidence="6 7">Belongs to the peptidase C12 family.</text>
</comment>
<evidence type="ECO:0000256" key="3">
    <source>
        <dbReference type="ARBA" id="ARBA00022786"/>
    </source>
</evidence>
<dbReference type="PROSITE" id="PS52048">
    <property type="entry name" value="UCH_DOMAIN"/>
    <property type="match status" value="1"/>
</dbReference>
<dbReference type="Proteomes" id="UP001521222">
    <property type="component" value="Unassembled WGS sequence"/>
</dbReference>
<name>A0ABR3QTW6_9PLEO</name>
<evidence type="ECO:0000256" key="1">
    <source>
        <dbReference type="ARBA" id="ARBA00000707"/>
    </source>
</evidence>
<dbReference type="InterPro" id="IPR036959">
    <property type="entry name" value="Peptidase_C12_UCH_sf"/>
</dbReference>
<protein>
    <recommendedName>
        <fullName evidence="7">Ubiquitin carboxyl-terminal hydrolase</fullName>
        <ecNumber evidence="7">3.4.19.12</ecNumber>
    </recommendedName>
</protein>
<dbReference type="Gene3D" id="3.40.532.10">
    <property type="entry name" value="Peptidase C12, ubiquitin carboxyl-terminal hydrolase"/>
    <property type="match status" value="1"/>
</dbReference>
<feature type="site" description="Transition state stabilizer" evidence="6">
    <location>
        <position position="196"/>
    </location>
</feature>
<reference evidence="10 11" key="1">
    <citation type="submission" date="2024-02" db="EMBL/GenBank/DDBJ databases">
        <title>De novo assembly and annotation of 12 fungi associated with fruit tree decline syndrome in Ontario, Canada.</title>
        <authorList>
            <person name="Sulman M."/>
            <person name="Ellouze W."/>
            <person name="Ilyukhin E."/>
        </authorList>
    </citation>
    <scope>NUCLEOTIDE SEQUENCE [LARGE SCALE GENOMIC DNA]</scope>
    <source>
        <strain evidence="10 11">M97-236</strain>
    </source>
</reference>
<keyword evidence="3 6" id="KW-0833">Ubl conjugation pathway</keyword>
<feature type="region of interest" description="Disordered" evidence="8">
    <location>
        <begin position="1"/>
        <end position="118"/>
    </location>
</feature>
<proteinExistence type="inferred from homology"/>
<gene>
    <name evidence="10" type="ORF">SLS59_008253</name>
</gene>
<evidence type="ECO:0000313" key="11">
    <source>
        <dbReference type="Proteomes" id="UP001521222"/>
    </source>
</evidence>
<keyword evidence="5 6" id="KW-0788">Thiol protease</keyword>
<sequence>MAAGASPVSTIAAKPAPSAELDSPATTIGTTASPTTNGFDSNVQQHNGSHRDNVAAGNAPAAEQPDHASPDIKKRSQPETSSKEEPKPKRARTSPTPPSTDCTKDQSIRPEASSPVNKETWQGFCEIESEPAFFSAILRDLGVRGINVREVVTFDSWFIETLPEPVHGLILLYRYRDQGSYDPPTKGHSDMWFANQLPAQNSCATLAMINVIMNNPNIEIGEHLQQFKDFTKDFTPYQRGEAFANFDFVKKIHNSFAKHMDMLEADKHLSYKVNKAQRLLKDKKARRKSTDSAATDDSAADYEENAHHFIAYIPLGNEVWMLDGLNAQPISVVTFEPQRGETWLTTAADTIQALIAGEEYQYTSFAVTQSPLPSLRKQACNALNHIKRTETRLDEVSINWKSFAVGEVSPPHPAMLGIEEELSAHPVPNTLVAAIAEEETRDLLERRSRVLKDLDQLATNIVMEMQNEAEEIHKAEQRRFDCGPVIKLWAEMLASNGWLEQNLDRFMEDKKKTKQ</sequence>
<evidence type="ECO:0000256" key="8">
    <source>
        <dbReference type="SAM" id="MobiDB-lite"/>
    </source>
</evidence>
<feature type="compositionally biased region" description="Low complexity" evidence="8">
    <location>
        <begin position="23"/>
        <end position="36"/>
    </location>
</feature>
<evidence type="ECO:0000256" key="4">
    <source>
        <dbReference type="ARBA" id="ARBA00022801"/>
    </source>
</evidence>
<feature type="compositionally biased region" description="Basic and acidic residues" evidence="8">
    <location>
        <begin position="64"/>
        <end position="88"/>
    </location>
</feature>
<comment type="caution">
    <text evidence="10">The sequence shown here is derived from an EMBL/GenBank/DDBJ whole genome shotgun (WGS) entry which is preliminary data.</text>
</comment>